<feature type="region of interest" description="Disordered" evidence="1">
    <location>
        <begin position="146"/>
        <end position="168"/>
    </location>
</feature>
<sequence length="168" mass="19617">MLHFDSTVDTNGTSMLSYLFVCEEELPIIKKYGKLDKHKYDARSFNNSNIFYFEDVVARLYNLSNQNIFEQGDQYKLSFVVSGLFDGKPFTLYDWKGDECVHIGGKDDLDVLELKKELLKLIKKTNPKPFTAKLYYDQCKGQTYSYPRELDNNSEELDNDSEELIDEE</sequence>
<protein>
    <submittedName>
        <fullName evidence="2">Uncharacterized protein</fullName>
    </submittedName>
</protein>
<feature type="compositionally biased region" description="Acidic residues" evidence="1">
    <location>
        <begin position="152"/>
        <end position="168"/>
    </location>
</feature>
<evidence type="ECO:0000313" key="2">
    <source>
        <dbReference type="EMBL" id="ARF11908.1"/>
    </source>
</evidence>
<gene>
    <name evidence="2" type="ORF">Klosneuvirus_3_43</name>
</gene>
<proteinExistence type="predicted"/>
<organism evidence="2">
    <name type="scientific">Klosneuvirus KNV1</name>
    <dbReference type="NCBI Taxonomy" id="1977640"/>
    <lineage>
        <taxon>Viruses</taxon>
        <taxon>Varidnaviria</taxon>
        <taxon>Bamfordvirae</taxon>
        <taxon>Nucleocytoviricota</taxon>
        <taxon>Megaviricetes</taxon>
        <taxon>Imitervirales</taxon>
        <taxon>Mimiviridae</taxon>
        <taxon>Klosneuvirinae</taxon>
        <taxon>Klosneuvirus</taxon>
    </lineage>
</organism>
<accession>A0A1V0SJW7</accession>
<name>A0A1V0SJW7_9VIRU</name>
<reference evidence="2" key="1">
    <citation type="journal article" date="2017" name="Science">
        <title>Giant viruses with an expanded complement of translation system components.</title>
        <authorList>
            <person name="Schulz F."/>
            <person name="Yutin N."/>
            <person name="Ivanova N.N."/>
            <person name="Ortega D.R."/>
            <person name="Lee T.K."/>
            <person name="Vierheilig J."/>
            <person name="Daims H."/>
            <person name="Horn M."/>
            <person name="Wagner M."/>
            <person name="Jensen G.J."/>
            <person name="Kyrpides N.C."/>
            <person name="Koonin E.V."/>
            <person name="Woyke T."/>
        </authorList>
    </citation>
    <scope>NUCLEOTIDE SEQUENCE</scope>
    <source>
        <strain evidence="2">KNV1</strain>
    </source>
</reference>
<evidence type="ECO:0000256" key="1">
    <source>
        <dbReference type="SAM" id="MobiDB-lite"/>
    </source>
</evidence>
<dbReference type="EMBL" id="KY684110">
    <property type="protein sequence ID" value="ARF11908.1"/>
    <property type="molecule type" value="Genomic_DNA"/>
</dbReference>